<dbReference type="Proteomes" id="UP001642540">
    <property type="component" value="Unassembled WGS sequence"/>
</dbReference>
<feature type="compositionally biased region" description="Basic and acidic residues" evidence="1">
    <location>
        <begin position="1"/>
        <end position="14"/>
    </location>
</feature>
<protein>
    <submittedName>
        <fullName evidence="2">Uncharacterized protein</fullName>
    </submittedName>
</protein>
<organism evidence="2 3">
    <name type="scientific">Orchesella dallaii</name>
    <dbReference type="NCBI Taxonomy" id="48710"/>
    <lineage>
        <taxon>Eukaryota</taxon>
        <taxon>Metazoa</taxon>
        <taxon>Ecdysozoa</taxon>
        <taxon>Arthropoda</taxon>
        <taxon>Hexapoda</taxon>
        <taxon>Collembola</taxon>
        <taxon>Entomobryomorpha</taxon>
        <taxon>Entomobryoidea</taxon>
        <taxon>Orchesellidae</taxon>
        <taxon>Orchesellinae</taxon>
        <taxon>Orchesella</taxon>
    </lineage>
</organism>
<name>A0ABP1PKC4_9HEXA</name>
<evidence type="ECO:0000313" key="3">
    <source>
        <dbReference type="Proteomes" id="UP001642540"/>
    </source>
</evidence>
<reference evidence="2 3" key="1">
    <citation type="submission" date="2024-08" db="EMBL/GenBank/DDBJ databases">
        <authorList>
            <person name="Cucini C."/>
            <person name="Frati F."/>
        </authorList>
    </citation>
    <scope>NUCLEOTIDE SEQUENCE [LARGE SCALE GENOMIC DNA]</scope>
</reference>
<comment type="caution">
    <text evidence="2">The sequence shown here is derived from an EMBL/GenBank/DDBJ whole genome shotgun (WGS) entry which is preliminary data.</text>
</comment>
<evidence type="ECO:0000313" key="2">
    <source>
        <dbReference type="EMBL" id="CAL8069874.1"/>
    </source>
</evidence>
<dbReference type="EMBL" id="CAXLJM020000004">
    <property type="protein sequence ID" value="CAL8069874.1"/>
    <property type="molecule type" value="Genomic_DNA"/>
</dbReference>
<feature type="region of interest" description="Disordered" evidence="1">
    <location>
        <begin position="1"/>
        <end position="24"/>
    </location>
</feature>
<proteinExistence type="predicted"/>
<gene>
    <name evidence="2" type="ORF">ODALV1_LOCUS971</name>
</gene>
<sequence>MAEEVKTESNEIKEQGVVTPAPEQVNPAPEQVIEVKEYKTIIPKIILPLTALSKDNVPWATCDNLWNTCRCKGIRRTDCPPHNEKENTPAFEYYL</sequence>
<keyword evidence="3" id="KW-1185">Reference proteome</keyword>
<accession>A0ABP1PKC4</accession>
<evidence type="ECO:0000256" key="1">
    <source>
        <dbReference type="SAM" id="MobiDB-lite"/>
    </source>
</evidence>